<evidence type="ECO:0000313" key="1">
    <source>
        <dbReference type="EMBL" id="GMT26567.1"/>
    </source>
</evidence>
<accession>A0AAV5W6E7</accession>
<dbReference type="AlphaFoldDB" id="A0AAV5W6E7"/>
<dbReference type="Proteomes" id="UP001432322">
    <property type="component" value="Unassembled WGS sequence"/>
</dbReference>
<gene>
    <name evidence="1" type="ORF">PFISCL1PPCAC_17864</name>
</gene>
<feature type="non-terminal residue" evidence="1">
    <location>
        <position position="87"/>
    </location>
</feature>
<comment type="caution">
    <text evidence="1">The sequence shown here is derived from an EMBL/GenBank/DDBJ whole genome shotgun (WGS) entry which is preliminary data.</text>
</comment>
<evidence type="ECO:0000313" key="2">
    <source>
        <dbReference type="Proteomes" id="UP001432322"/>
    </source>
</evidence>
<protein>
    <submittedName>
        <fullName evidence="1">Uncharacterized protein</fullName>
    </submittedName>
</protein>
<organism evidence="1 2">
    <name type="scientific">Pristionchus fissidentatus</name>
    <dbReference type="NCBI Taxonomy" id="1538716"/>
    <lineage>
        <taxon>Eukaryota</taxon>
        <taxon>Metazoa</taxon>
        <taxon>Ecdysozoa</taxon>
        <taxon>Nematoda</taxon>
        <taxon>Chromadorea</taxon>
        <taxon>Rhabditida</taxon>
        <taxon>Rhabditina</taxon>
        <taxon>Diplogasteromorpha</taxon>
        <taxon>Diplogasteroidea</taxon>
        <taxon>Neodiplogasteridae</taxon>
        <taxon>Pristionchus</taxon>
    </lineage>
</organism>
<reference evidence="1" key="1">
    <citation type="submission" date="2023-10" db="EMBL/GenBank/DDBJ databases">
        <title>Genome assembly of Pristionchus species.</title>
        <authorList>
            <person name="Yoshida K."/>
            <person name="Sommer R.J."/>
        </authorList>
    </citation>
    <scope>NUCLEOTIDE SEQUENCE</scope>
    <source>
        <strain evidence="1">RS5133</strain>
    </source>
</reference>
<keyword evidence="2" id="KW-1185">Reference proteome</keyword>
<proteinExistence type="predicted"/>
<name>A0AAV5W6E7_9BILA</name>
<dbReference type="EMBL" id="BTSY01000005">
    <property type="protein sequence ID" value="GMT26567.1"/>
    <property type="molecule type" value="Genomic_DNA"/>
</dbReference>
<sequence>MRNVNVSLKWISASNPAVLRFDRQILEALPQVANLTLCSLTSDFGNMTGNTAMIDIATYRQLQSTQHTIYIEDRNMNKQVVYEAFKV</sequence>